<dbReference type="GO" id="GO:0044201">
    <property type="term" value="C:host cell nuclear inner membrane"/>
    <property type="evidence" value="ECO:0007669"/>
    <property type="project" value="UniProtKB-SubCell"/>
</dbReference>
<keyword evidence="12" id="KW-1185">Reference proteome</keyword>
<evidence type="ECO:0000256" key="5">
    <source>
        <dbReference type="ARBA" id="ARBA00022921"/>
    </source>
</evidence>
<name>A0A060CU55_9GAMA</name>
<evidence type="ECO:0000313" key="12">
    <source>
        <dbReference type="Proteomes" id="UP000121539"/>
    </source>
</evidence>
<evidence type="ECO:0000256" key="4">
    <source>
        <dbReference type="ARBA" id="ARBA00022870"/>
    </source>
</evidence>
<keyword evidence="5" id="KW-0426">Late protein</keyword>
<protein>
    <submittedName>
        <fullName evidence="11">Tegument protein</fullName>
    </submittedName>
</protein>
<dbReference type="EMBL" id="KJ705001">
    <property type="protein sequence ID" value="AIB03222.1"/>
    <property type="molecule type" value="Genomic_DNA"/>
</dbReference>
<dbReference type="Pfam" id="PF04541">
    <property type="entry name" value="Herpes_U34"/>
    <property type="match status" value="1"/>
</dbReference>
<proteinExistence type="inferred from homology"/>
<evidence type="ECO:0000256" key="8">
    <source>
        <dbReference type="ARBA" id="ARBA00043948"/>
    </source>
</evidence>
<dbReference type="RefSeq" id="YP_009042046.1">
    <property type="nucleotide sequence ID" value="NC_024303.1"/>
</dbReference>
<keyword evidence="1" id="KW-0597">Phosphoprotein</keyword>
<organism evidence="11 12">
    <name type="scientific">Bovine gammaherpesvirus 6</name>
    <dbReference type="NCBI Taxonomy" id="1504288"/>
    <lineage>
        <taxon>Viruses</taxon>
        <taxon>Duplodnaviria</taxon>
        <taxon>Heunggongvirae</taxon>
        <taxon>Peploviricota</taxon>
        <taxon>Herviviricetes</taxon>
        <taxon>Herpesvirales</taxon>
        <taxon>Orthoherpesviridae</taxon>
        <taxon>Gammaherpesvirinae</taxon>
        <taxon>Macavirus</taxon>
        <taxon>Macavirus bovinegamma6</taxon>
    </lineage>
</organism>
<sequence length="269" mass="30594">MASGKRLTDQLCQVITSFLCPSINVADVERCAVGPHIFSRGSTQAICTVKLIHGQIYNLEFVYKYWVHILESYKYPSSPMFIICNNGLACTLKCYICEPRDFSSQYSQTLPISSDVNLQRNSSVVLCQEDFLKFKTPLVFAKDLDIIHSMVVCRTYLTNSRQSLQFLVVKSRNPRRLCSVLEMIEKTIERCGLSADTTQLTRRPLRSSEAFSTPEAKESSLNSVNTTNPRGLVERYKLPWSTSRVFCALLIGILLLGMLVIFLFVMRMR</sequence>
<accession>A0A060CU55</accession>
<dbReference type="KEGG" id="vg:19620201"/>
<evidence type="ECO:0000256" key="2">
    <source>
        <dbReference type="ARBA" id="ARBA00022562"/>
    </source>
</evidence>
<evidence type="ECO:0000256" key="1">
    <source>
        <dbReference type="ARBA" id="ARBA00022553"/>
    </source>
</evidence>
<evidence type="ECO:0000256" key="7">
    <source>
        <dbReference type="ARBA" id="ARBA00023136"/>
    </source>
</evidence>
<keyword evidence="6 10" id="KW-1133">Transmembrane helix</keyword>
<reference evidence="11 12" key="1">
    <citation type="journal article" date="2014" name="J. Gen. Virol.">
        <title>Novel gammaherpesvirus functions encoded by bovine herpesvirus 6 (bovine lymphotropic virus).</title>
        <authorList>
            <person name="Jia J."/>
            <person name="Delhon G."/>
            <person name="Tulman E.R."/>
            <person name="Diel D.G."/>
            <person name="Osorio F.A."/>
            <person name="Wen X."/>
            <person name="Kutish G.F."/>
            <person name="Rock D.L."/>
        </authorList>
    </citation>
    <scope>NUCLEOTIDE SEQUENCE [LARGE SCALE GENOMIC DNA]</scope>
    <source>
        <strain evidence="11">Pennsylvania 47</strain>
    </source>
</reference>
<evidence type="ECO:0000313" key="11">
    <source>
        <dbReference type="EMBL" id="AIB03222.1"/>
    </source>
</evidence>
<evidence type="ECO:0000256" key="9">
    <source>
        <dbReference type="SAM" id="MobiDB-lite"/>
    </source>
</evidence>
<dbReference type="HAMAP" id="MF_04024">
    <property type="entry name" value="HSV_NEC2"/>
    <property type="match status" value="1"/>
</dbReference>
<feature type="region of interest" description="Disordered" evidence="9">
    <location>
        <begin position="205"/>
        <end position="224"/>
    </location>
</feature>
<feature type="transmembrane region" description="Helical" evidence="10">
    <location>
        <begin position="245"/>
        <end position="266"/>
    </location>
</feature>
<gene>
    <name evidence="11" type="ORF">BoHV6ORF67</name>
</gene>
<dbReference type="Proteomes" id="UP000121539">
    <property type="component" value="Segment"/>
</dbReference>
<dbReference type="InterPro" id="IPR007626">
    <property type="entry name" value="Herpesvirus_viron_egress-type"/>
</dbReference>
<keyword evidence="2" id="KW-1048">Host nucleus</keyword>
<keyword evidence="4" id="KW-1043">Host membrane</keyword>
<keyword evidence="7 10" id="KW-0472">Membrane</keyword>
<evidence type="ECO:0000256" key="3">
    <source>
        <dbReference type="ARBA" id="ARBA00022692"/>
    </source>
</evidence>
<keyword evidence="3 10" id="KW-0812">Transmembrane</keyword>
<evidence type="ECO:0000256" key="6">
    <source>
        <dbReference type="ARBA" id="ARBA00022989"/>
    </source>
</evidence>
<evidence type="ECO:0000256" key="10">
    <source>
        <dbReference type="SAM" id="Phobius"/>
    </source>
</evidence>
<dbReference type="OrthoDB" id="11941at10239"/>
<comment type="subcellular location">
    <subcellularLocation>
        <location evidence="8">Host nucleus inner membrane</location>
        <topology evidence="8">Single-pass membrane protein</topology>
    </subcellularLocation>
</comment>
<dbReference type="GeneID" id="19620201"/>